<dbReference type="PANTHER" id="PTHR35770">
    <property type="entry name" value="U2 SMALL NUCLEAR RIBONUCLEOPROTEIN AUXILIARY FACTOR-LIKE PROTEIN"/>
    <property type="match status" value="1"/>
</dbReference>
<evidence type="ECO:0000313" key="4">
    <source>
        <dbReference type="RefSeq" id="XP_031401174.1"/>
    </source>
</evidence>
<keyword evidence="2" id="KW-1185">Reference proteome</keyword>
<accession>A0A6P8E3U1</accession>
<dbReference type="OrthoDB" id="775087at2759"/>
<evidence type="ECO:0000313" key="3">
    <source>
        <dbReference type="RefSeq" id="XP_031401173.1"/>
    </source>
</evidence>
<dbReference type="GeneID" id="116211101"/>
<dbReference type="PANTHER" id="PTHR35770:SF1">
    <property type="entry name" value="U2 SMALL NUCLEAR RIBONUCLEOPROTEIN AUXILIARY FACTOR-LIKE PROTEIN"/>
    <property type="match status" value="1"/>
</dbReference>
<evidence type="ECO:0000256" key="1">
    <source>
        <dbReference type="SAM" id="MobiDB-lite"/>
    </source>
</evidence>
<organism evidence="2 4">
    <name type="scientific">Punica granatum</name>
    <name type="common">Pomegranate</name>
    <dbReference type="NCBI Taxonomy" id="22663"/>
    <lineage>
        <taxon>Eukaryota</taxon>
        <taxon>Viridiplantae</taxon>
        <taxon>Streptophyta</taxon>
        <taxon>Embryophyta</taxon>
        <taxon>Tracheophyta</taxon>
        <taxon>Spermatophyta</taxon>
        <taxon>Magnoliopsida</taxon>
        <taxon>eudicotyledons</taxon>
        <taxon>Gunneridae</taxon>
        <taxon>Pentapetalae</taxon>
        <taxon>rosids</taxon>
        <taxon>malvids</taxon>
        <taxon>Myrtales</taxon>
        <taxon>Lythraceae</taxon>
        <taxon>Punica</taxon>
    </lineage>
</organism>
<evidence type="ECO:0000313" key="5">
    <source>
        <dbReference type="RefSeq" id="XP_031401175.1"/>
    </source>
</evidence>
<name>A0A6P8E3U1_PUNGR</name>
<feature type="compositionally biased region" description="Polar residues" evidence="1">
    <location>
        <begin position="194"/>
        <end position="212"/>
    </location>
</feature>
<dbReference type="RefSeq" id="XP_031401174.1">
    <property type="nucleotide sequence ID" value="XM_031545314.1"/>
</dbReference>
<reference evidence="3 4" key="2">
    <citation type="submission" date="2025-04" db="UniProtKB">
        <authorList>
            <consortium name="RefSeq"/>
        </authorList>
    </citation>
    <scope>IDENTIFICATION</scope>
    <source>
        <tissue evidence="3 4">Leaf</tissue>
    </source>
</reference>
<feature type="region of interest" description="Disordered" evidence="1">
    <location>
        <begin position="186"/>
        <end position="250"/>
    </location>
</feature>
<dbReference type="RefSeq" id="XP_031401175.1">
    <property type="nucleotide sequence ID" value="XM_031545315.1"/>
</dbReference>
<dbReference type="Proteomes" id="UP000515151">
    <property type="component" value="Chromosome 6"/>
</dbReference>
<evidence type="ECO:0000313" key="6">
    <source>
        <dbReference type="RefSeq" id="XP_031401176.1"/>
    </source>
</evidence>
<dbReference type="RefSeq" id="XP_031401176.1">
    <property type="nucleotide sequence ID" value="XM_031545316.1"/>
</dbReference>
<protein>
    <submittedName>
        <fullName evidence="3 4">Uncharacterized protein LOC116211101 isoform X1</fullName>
    </submittedName>
</protein>
<gene>
    <name evidence="3 4 5 6" type="primary">LOC116211101</name>
</gene>
<reference evidence="2" key="1">
    <citation type="journal article" date="2020" name="Plant Biotechnol. J.">
        <title>The pomegranate (Punica granatum L.) draft genome dissects genetic divergence between soft- and hard-seeded cultivars.</title>
        <authorList>
            <person name="Luo X."/>
            <person name="Li H."/>
            <person name="Wu Z."/>
            <person name="Yao W."/>
            <person name="Zhao P."/>
            <person name="Cao D."/>
            <person name="Yu H."/>
            <person name="Li K."/>
            <person name="Poudel K."/>
            <person name="Zhao D."/>
            <person name="Zhang F."/>
            <person name="Xia X."/>
            <person name="Chen L."/>
            <person name="Wang Q."/>
            <person name="Jing D."/>
            <person name="Cao S."/>
        </authorList>
    </citation>
    <scope>NUCLEOTIDE SEQUENCE [LARGE SCALE GENOMIC DNA]</scope>
</reference>
<proteinExistence type="predicted"/>
<dbReference type="RefSeq" id="XP_031401173.1">
    <property type="nucleotide sequence ID" value="XM_031545313.1"/>
</dbReference>
<sequence>MVFEGFEPIFGEPKVEWANRGPLPLRRFVYYVHSPDPSHLRIHVSDFHTNTWEAVRSVHQLEDMRDDIGVGDSWSEFIDYFQSSIKSDNVKLVLEGQSGSGAAQAKLVAQKSKGMPLIFIPLMKLMDSDAAEAIGNLSLELLAAFKTTQLLLTQEQNRGLRLAGDPPNEKDKNASIQNKLQSCAKKQKLPDMNAGSTPDVSEPSISNGSFNSPRKHKDAATKATNRVVPTHRRARVRGAILQESEDDREG</sequence>
<evidence type="ECO:0000313" key="2">
    <source>
        <dbReference type="Proteomes" id="UP000515151"/>
    </source>
</evidence>
<dbReference type="AlphaFoldDB" id="A0A6P8E3U1"/>